<evidence type="ECO:0000313" key="7">
    <source>
        <dbReference type="Proteomes" id="UP000001591"/>
    </source>
</evidence>
<dbReference type="InterPro" id="IPR047198">
    <property type="entry name" value="DDP-like_NUDIX"/>
</dbReference>
<organism evidence="6 7">
    <name type="scientific">Rhodospirillum centenum (strain ATCC 51521 / SW)</name>
    <dbReference type="NCBI Taxonomy" id="414684"/>
    <lineage>
        <taxon>Bacteria</taxon>
        <taxon>Pseudomonadati</taxon>
        <taxon>Pseudomonadota</taxon>
        <taxon>Alphaproteobacteria</taxon>
        <taxon>Rhodospirillales</taxon>
        <taxon>Rhodospirillaceae</taxon>
        <taxon>Rhodospirillum</taxon>
    </lineage>
</organism>
<dbReference type="GO" id="GO:0046872">
    <property type="term" value="F:metal ion binding"/>
    <property type="evidence" value="ECO:0007669"/>
    <property type="project" value="UniProtKB-KW"/>
</dbReference>
<dbReference type="KEGG" id="rce:RC1_0552"/>
<dbReference type="SUPFAM" id="SSF55811">
    <property type="entry name" value="Nudix"/>
    <property type="match status" value="1"/>
</dbReference>
<dbReference type="EMBL" id="CP000613">
    <property type="protein sequence ID" value="ACI97989.1"/>
    <property type="molecule type" value="Genomic_DNA"/>
</dbReference>
<dbReference type="PANTHER" id="PTHR12629:SF0">
    <property type="entry name" value="DIPHOSPHOINOSITOL-POLYPHOSPHATE DIPHOSPHATASE"/>
    <property type="match status" value="1"/>
</dbReference>
<dbReference type="STRING" id="414684.RC1_0552"/>
<name>B6IRA3_RHOCS</name>
<keyword evidence="7" id="KW-1185">Reference proteome</keyword>
<comment type="cofactor">
    <cofactor evidence="1">
        <name>Mg(2+)</name>
        <dbReference type="ChEBI" id="CHEBI:18420"/>
    </cofactor>
</comment>
<dbReference type="Proteomes" id="UP000001591">
    <property type="component" value="Chromosome"/>
</dbReference>
<dbReference type="eggNOG" id="COG0494">
    <property type="taxonomic scope" value="Bacteria"/>
</dbReference>
<evidence type="ECO:0000256" key="2">
    <source>
        <dbReference type="ARBA" id="ARBA00022723"/>
    </source>
</evidence>
<evidence type="ECO:0000313" key="6">
    <source>
        <dbReference type="EMBL" id="ACI97989.1"/>
    </source>
</evidence>
<feature type="domain" description="Nudix hydrolase" evidence="5">
    <location>
        <begin position="9"/>
        <end position="140"/>
    </location>
</feature>
<evidence type="ECO:0000256" key="3">
    <source>
        <dbReference type="ARBA" id="ARBA00022801"/>
    </source>
</evidence>
<dbReference type="CDD" id="cd04666">
    <property type="entry name" value="NUDIX_DIPP2_like_Nudt4"/>
    <property type="match status" value="1"/>
</dbReference>
<accession>B6IRA3</accession>
<evidence type="ECO:0000256" key="4">
    <source>
        <dbReference type="ARBA" id="ARBA00022842"/>
    </source>
</evidence>
<dbReference type="HOGENOM" id="CLU_037162_8_1_5"/>
<dbReference type="RefSeq" id="WP_012565781.1">
    <property type="nucleotide sequence ID" value="NC_011420.2"/>
</dbReference>
<reference evidence="6 7" key="1">
    <citation type="journal article" date="2010" name="BMC Genomics">
        <title>Metabolic flexibility revealed in the genome of the cyst-forming alpha-1 proteobacterium Rhodospirillum centenum.</title>
        <authorList>
            <person name="Lu Y.K."/>
            <person name="Marden J."/>
            <person name="Han M."/>
            <person name="Swingley W.D."/>
            <person name="Mastrian S.D."/>
            <person name="Chowdhury S.R."/>
            <person name="Hao J."/>
            <person name="Helmy T."/>
            <person name="Kim S."/>
            <person name="Kurdoglu A.A."/>
            <person name="Matthies H.J."/>
            <person name="Rollo D."/>
            <person name="Stothard P."/>
            <person name="Blankenship R.E."/>
            <person name="Bauer C.E."/>
            <person name="Touchman J.W."/>
        </authorList>
    </citation>
    <scope>NUCLEOTIDE SEQUENCE [LARGE SCALE GENOMIC DNA]</scope>
    <source>
        <strain evidence="7">ATCC 51521 / SW</strain>
    </source>
</reference>
<dbReference type="GO" id="GO:0016462">
    <property type="term" value="F:pyrophosphatase activity"/>
    <property type="evidence" value="ECO:0007669"/>
    <property type="project" value="InterPro"/>
</dbReference>
<dbReference type="InterPro" id="IPR000086">
    <property type="entry name" value="NUDIX_hydrolase_dom"/>
</dbReference>
<gene>
    <name evidence="6" type="ordered locus">RC1_0552</name>
</gene>
<dbReference type="Gene3D" id="3.90.79.10">
    <property type="entry name" value="Nucleoside Triphosphate Pyrophosphohydrolase"/>
    <property type="match status" value="1"/>
</dbReference>
<evidence type="ECO:0000259" key="5">
    <source>
        <dbReference type="PROSITE" id="PS51462"/>
    </source>
</evidence>
<dbReference type="InterPro" id="IPR015797">
    <property type="entry name" value="NUDIX_hydrolase-like_dom_sf"/>
</dbReference>
<evidence type="ECO:0000256" key="1">
    <source>
        <dbReference type="ARBA" id="ARBA00001946"/>
    </source>
</evidence>
<sequence length="146" mass="16508">MAKKQAAKKKRMQVAALPYQMEDGHLRVLLVTSRETRRWILPKGWTEKDLDGPGVAALEAYEEAGVRGVAAPKPIGSYQYFKRLSTGRTVPCDVKVYALEVMEELEDWPEAKERQRRWMSPSQAALHISETGLVDLLLRLGMPTVD</sequence>
<keyword evidence="4" id="KW-0460">Magnesium</keyword>
<proteinExistence type="predicted"/>
<dbReference type="GO" id="GO:0005737">
    <property type="term" value="C:cytoplasm"/>
    <property type="evidence" value="ECO:0007669"/>
    <property type="project" value="TreeGrafter"/>
</dbReference>
<dbReference type="PANTHER" id="PTHR12629">
    <property type="entry name" value="DIPHOSPHOINOSITOL POLYPHOSPHATE PHOSPHOHYDROLASE"/>
    <property type="match status" value="1"/>
</dbReference>
<keyword evidence="3 6" id="KW-0378">Hydrolase</keyword>
<dbReference type="AlphaFoldDB" id="B6IRA3"/>
<keyword evidence="2" id="KW-0479">Metal-binding</keyword>
<dbReference type="PROSITE" id="PS51462">
    <property type="entry name" value="NUDIX"/>
    <property type="match status" value="1"/>
</dbReference>
<dbReference type="Pfam" id="PF00293">
    <property type="entry name" value="NUDIX"/>
    <property type="match status" value="1"/>
</dbReference>
<protein>
    <submittedName>
        <fullName evidence="6">NUDIX family hydrolase, putative</fullName>
    </submittedName>
</protein>